<feature type="non-terminal residue" evidence="1">
    <location>
        <position position="1"/>
    </location>
</feature>
<organism evidence="1 2">
    <name type="scientific">Rubroshorea leprosula</name>
    <dbReference type="NCBI Taxonomy" id="152421"/>
    <lineage>
        <taxon>Eukaryota</taxon>
        <taxon>Viridiplantae</taxon>
        <taxon>Streptophyta</taxon>
        <taxon>Embryophyta</taxon>
        <taxon>Tracheophyta</taxon>
        <taxon>Spermatophyta</taxon>
        <taxon>Magnoliopsida</taxon>
        <taxon>eudicotyledons</taxon>
        <taxon>Gunneridae</taxon>
        <taxon>Pentapetalae</taxon>
        <taxon>rosids</taxon>
        <taxon>malvids</taxon>
        <taxon>Malvales</taxon>
        <taxon>Dipterocarpaceae</taxon>
        <taxon>Rubroshorea</taxon>
    </lineage>
</organism>
<evidence type="ECO:0008006" key="3">
    <source>
        <dbReference type="Google" id="ProtNLM"/>
    </source>
</evidence>
<evidence type="ECO:0000313" key="2">
    <source>
        <dbReference type="Proteomes" id="UP001054252"/>
    </source>
</evidence>
<protein>
    <recommendedName>
        <fullName evidence="3">Reverse transcriptase zinc-binding domain-containing protein</fullName>
    </recommendedName>
</protein>
<keyword evidence="2" id="KW-1185">Reference proteome</keyword>
<sequence length="184" mass="20963">NRNSVTITNNVENILDVLTFLKGWGGTPRPRRVPLTSLPGKVIKLVEQICKNFLWSGSWEKRVISKDICGLCLGLEEASTTQTFGAESNRDGDWRQVLLFYPMIASSMAVGFLLKLTCQVCADAEETCLHLFFRCRYTKDVLNRVMGGGDNWMLVERDYEVMQYKGRSREAKFKHILIAVTIYT</sequence>
<reference evidence="1 2" key="1">
    <citation type="journal article" date="2021" name="Commun. Biol.">
        <title>The genome of Shorea leprosula (Dipterocarpaceae) highlights the ecological relevance of drought in aseasonal tropical rainforests.</title>
        <authorList>
            <person name="Ng K.K.S."/>
            <person name="Kobayashi M.J."/>
            <person name="Fawcett J.A."/>
            <person name="Hatakeyama M."/>
            <person name="Paape T."/>
            <person name="Ng C.H."/>
            <person name="Ang C.C."/>
            <person name="Tnah L.H."/>
            <person name="Lee C.T."/>
            <person name="Nishiyama T."/>
            <person name="Sese J."/>
            <person name="O'Brien M.J."/>
            <person name="Copetti D."/>
            <person name="Mohd Noor M.I."/>
            <person name="Ong R.C."/>
            <person name="Putra M."/>
            <person name="Sireger I.Z."/>
            <person name="Indrioko S."/>
            <person name="Kosugi Y."/>
            <person name="Izuno A."/>
            <person name="Isagi Y."/>
            <person name="Lee S.L."/>
            <person name="Shimizu K.K."/>
        </authorList>
    </citation>
    <scope>NUCLEOTIDE SEQUENCE [LARGE SCALE GENOMIC DNA]</scope>
    <source>
        <strain evidence="1">214</strain>
    </source>
</reference>
<gene>
    <name evidence="1" type="ORF">SLEP1_g59823</name>
</gene>
<dbReference type="EMBL" id="BPVZ01001237">
    <property type="protein sequence ID" value="GKV53291.1"/>
    <property type="molecule type" value="Genomic_DNA"/>
</dbReference>
<comment type="caution">
    <text evidence="1">The sequence shown here is derived from an EMBL/GenBank/DDBJ whole genome shotgun (WGS) entry which is preliminary data.</text>
</comment>
<dbReference type="Proteomes" id="UP001054252">
    <property type="component" value="Unassembled WGS sequence"/>
</dbReference>
<accession>A0AAV5MTG6</accession>
<dbReference type="AlphaFoldDB" id="A0AAV5MTG6"/>
<proteinExistence type="predicted"/>
<name>A0AAV5MTG6_9ROSI</name>
<evidence type="ECO:0000313" key="1">
    <source>
        <dbReference type="EMBL" id="GKV53291.1"/>
    </source>
</evidence>